<evidence type="ECO:0000259" key="1">
    <source>
        <dbReference type="Pfam" id="PF01370"/>
    </source>
</evidence>
<dbReference type="GO" id="GO:0005737">
    <property type="term" value="C:cytoplasm"/>
    <property type="evidence" value="ECO:0007669"/>
    <property type="project" value="TreeGrafter"/>
</dbReference>
<dbReference type="SUPFAM" id="SSF51735">
    <property type="entry name" value="NAD(P)-binding Rossmann-fold domains"/>
    <property type="match status" value="1"/>
</dbReference>
<dbReference type="InterPro" id="IPR001509">
    <property type="entry name" value="Epimerase_deHydtase"/>
</dbReference>
<comment type="caution">
    <text evidence="2">The sequence shown here is derived from an EMBL/GenBank/DDBJ whole genome shotgun (WGS) entry which is preliminary data.</text>
</comment>
<dbReference type="AlphaFoldDB" id="A0AAD6GKM4"/>
<protein>
    <recommendedName>
        <fullName evidence="1">NAD-dependent epimerase/dehydratase domain-containing protein</fullName>
    </recommendedName>
</protein>
<keyword evidence="3" id="KW-1185">Reference proteome</keyword>
<proteinExistence type="predicted"/>
<accession>A0AAD6GKM4</accession>
<dbReference type="PANTHER" id="PTHR48079">
    <property type="entry name" value="PROTEIN YEEZ"/>
    <property type="match status" value="1"/>
</dbReference>
<dbReference type="EMBL" id="JAQIZZ010000002">
    <property type="protein sequence ID" value="KAJ5553466.1"/>
    <property type="molecule type" value="Genomic_DNA"/>
</dbReference>
<dbReference type="GO" id="GO:0004029">
    <property type="term" value="F:aldehyde dehydrogenase (NAD+) activity"/>
    <property type="evidence" value="ECO:0007669"/>
    <property type="project" value="TreeGrafter"/>
</dbReference>
<organism evidence="2 3">
    <name type="scientific">Penicillium frequentans</name>
    <dbReference type="NCBI Taxonomy" id="3151616"/>
    <lineage>
        <taxon>Eukaryota</taxon>
        <taxon>Fungi</taxon>
        <taxon>Dikarya</taxon>
        <taxon>Ascomycota</taxon>
        <taxon>Pezizomycotina</taxon>
        <taxon>Eurotiomycetes</taxon>
        <taxon>Eurotiomycetidae</taxon>
        <taxon>Eurotiales</taxon>
        <taxon>Aspergillaceae</taxon>
        <taxon>Penicillium</taxon>
    </lineage>
</organism>
<dbReference type="PANTHER" id="PTHR48079:SF6">
    <property type="entry name" value="NAD(P)-BINDING DOMAIN-CONTAINING PROTEIN-RELATED"/>
    <property type="match status" value="1"/>
</dbReference>
<evidence type="ECO:0000313" key="2">
    <source>
        <dbReference type="EMBL" id="KAJ5553466.1"/>
    </source>
</evidence>
<dbReference type="Gene3D" id="3.40.50.720">
    <property type="entry name" value="NAD(P)-binding Rossmann-like Domain"/>
    <property type="match status" value="1"/>
</dbReference>
<evidence type="ECO:0000313" key="3">
    <source>
        <dbReference type="Proteomes" id="UP001220324"/>
    </source>
</evidence>
<dbReference type="InterPro" id="IPR036291">
    <property type="entry name" value="NAD(P)-bd_dom_sf"/>
</dbReference>
<reference evidence="2 3" key="1">
    <citation type="journal article" date="2023" name="IMA Fungus">
        <title>Comparative genomic study of the Penicillium genus elucidates a diverse pangenome and 15 lateral gene transfer events.</title>
        <authorList>
            <person name="Petersen C."/>
            <person name="Sorensen T."/>
            <person name="Nielsen M.R."/>
            <person name="Sondergaard T.E."/>
            <person name="Sorensen J.L."/>
            <person name="Fitzpatrick D.A."/>
            <person name="Frisvad J.C."/>
            <person name="Nielsen K.L."/>
        </authorList>
    </citation>
    <scope>NUCLEOTIDE SEQUENCE [LARGE SCALE GENOMIC DNA]</scope>
    <source>
        <strain evidence="2 3">IBT 35679</strain>
    </source>
</reference>
<dbReference type="Pfam" id="PF01370">
    <property type="entry name" value="Epimerase"/>
    <property type="match status" value="1"/>
</dbReference>
<sequence length="355" mass="39317">MPPNILITGAGGYMGSIVTEFLGQKGDLLGSAKIHAAVRSKDQALSLANHNVAVIQMDLRDEKAVASYIISKEIDIIINTATSIDKYAVLSLITGLSNRRLFTGKETYLVHTSGLSALDEITGWPFGAIKDTDSVYDMEKQTANSYIVRHVDTFIIDELEKAGITGFIVMPPTIHGRGSGTWNQLSPQLPALIRASIERKKVYKFAENRNLPVTHISDLTTFYAKLVQAILQGEKLPTDKDAYFFVVSHVLPWWDILDRLAETLYARGLVTTAETEVWPSNEVLSEAVGVPAKWAYSMWNAGTDVICENKDIVEWQPIWDKEKFQESLDDEIDDFLELGLPKSSLLSSVRPGAGK</sequence>
<name>A0AAD6GKM4_9EURO</name>
<dbReference type="InterPro" id="IPR051783">
    <property type="entry name" value="NAD(P)-dependent_oxidoreduct"/>
</dbReference>
<gene>
    <name evidence="2" type="ORF">N7494_002844</name>
</gene>
<dbReference type="Proteomes" id="UP001220324">
    <property type="component" value="Unassembled WGS sequence"/>
</dbReference>
<feature type="domain" description="NAD-dependent epimerase/dehydratase" evidence="1">
    <location>
        <begin position="5"/>
        <end position="82"/>
    </location>
</feature>